<dbReference type="RefSeq" id="WP_057839335.1">
    <property type="nucleotide sequence ID" value="NZ_LLXZ01000191.1"/>
</dbReference>
<sequence>MKRIVIRYRAKPEMADRNAELIAAVFAELKAAQPKGLRYLSLRLEDDTFIHVVESAADDGSSVLPKLAAFQAFQNGIRERCAEPPVPKGATVVGNYHMLGET</sequence>
<evidence type="ECO:0008006" key="3">
    <source>
        <dbReference type="Google" id="ProtNLM"/>
    </source>
</evidence>
<gene>
    <name evidence="1" type="ORF">CQ12_01305</name>
</gene>
<dbReference type="AlphaFoldDB" id="A0A0R3KUU2"/>
<accession>A0A0R3KUU2</accession>
<dbReference type="STRING" id="280332.CQ12_01305"/>
<evidence type="ECO:0000313" key="2">
    <source>
        <dbReference type="Proteomes" id="UP000050863"/>
    </source>
</evidence>
<comment type="caution">
    <text evidence="1">The sequence shown here is derived from an EMBL/GenBank/DDBJ whole genome shotgun (WGS) entry which is preliminary data.</text>
</comment>
<organism evidence="1 2">
    <name type="scientific">Bradyrhizobium jicamae</name>
    <dbReference type="NCBI Taxonomy" id="280332"/>
    <lineage>
        <taxon>Bacteria</taxon>
        <taxon>Pseudomonadati</taxon>
        <taxon>Pseudomonadota</taxon>
        <taxon>Alphaproteobacteria</taxon>
        <taxon>Hyphomicrobiales</taxon>
        <taxon>Nitrobacteraceae</taxon>
        <taxon>Bradyrhizobium</taxon>
    </lineage>
</organism>
<dbReference type="Proteomes" id="UP000050863">
    <property type="component" value="Unassembled WGS sequence"/>
</dbReference>
<keyword evidence="2" id="KW-1185">Reference proteome</keyword>
<dbReference type="EMBL" id="LLXZ01000191">
    <property type="protein sequence ID" value="KRQ97358.1"/>
    <property type="molecule type" value="Genomic_DNA"/>
</dbReference>
<evidence type="ECO:0000313" key="1">
    <source>
        <dbReference type="EMBL" id="KRQ97358.1"/>
    </source>
</evidence>
<protein>
    <recommendedName>
        <fullName evidence="3">ABM domain-containing protein</fullName>
    </recommendedName>
</protein>
<dbReference type="OrthoDB" id="7191978at2"/>
<proteinExistence type="predicted"/>
<name>A0A0R3KUU2_9BRAD</name>
<reference evidence="1 2" key="1">
    <citation type="submission" date="2014-03" db="EMBL/GenBank/DDBJ databases">
        <title>Bradyrhizobium valentinum sp. nov., isolated from effective nodules of Lupinus mariae-josephae, a lupine endemic of basic-lime soils in Eastern Spain.</title>
        <authorList>
            <person name="Duran D."/>
            <person name="Rey L."/>
            <person name="Navarro A."/>
            <person name="Busquets A."/>
            <person name="Imperial J."/>
            <person name="Ruiz-Argueso T."/>
        </authorList>
    </citation>
    <scope>NUCLEOTIDE SEQUENCE [LARGE SCALE GENOMIC DNA]</scope>
    <source>
        <strain evidence="1 2">PAC68</strain>
    </source>
</reference>